<protein>
    <submittedName>
        <fullName evidence="2">Uncharacterized protein</fullName>
    </submittedName>
</protein>
<reference evidence="2" key="1">
    <citation type="submission" date="2021-03" db="EMBL/GenBank/DDBJ databases">
        <title>Draft genome sequence of rust myrtle Austropuccinia psidii MF-1, a brazilian biotype.</title>
        <authorList>
            <person name="Quecine M.C."/>
            <person name="Pachon D.M.R."/>
            <person name="Bonatelli M.L."/>
            <person name="Correr F.H."/>
            <person name="Franceschini L.M."/>
            <person name="Leite T.F."/>
            <person name="Margarido G.R.A."/>
            <person name="Almeida C.A."/>
            <person name="Ferrarezi J.A."/>
            <person name="Labate C.A."/>
        </authorList>
    </citation>
    <scope>NUCLEOTIDE SEQUENCE</scope>
    <source>
        <strain evidence="2">MF-1</strain>
    </source>
</reference>
<proteinExistence type="predicted"/>
<organism evidence="2 3">
    <name type="scientific">Austropuccinia psidii MF-1</name>
    <dbReference type="NCBI Taxonomy" id="1389203"/>
    <lineage>
        <taxon>Eukaryota</taxon>
        <taxon>Fungi</taxon>
        <taxon>Dikarya</taxon>
        <taxon>Basidiomycota</taxon>
        <taxon>Pucciniomycotina</taxon>
        <taxon>Pucciniomycetes</taxon>
        <taxon>Pucciniales</taxon>
        <taxon>Sphaerophragmiaceae</taxon>
        <taxon>Austropuccinia</taxon>
    </lineage>
</organism>
<evidence type="ECO:0000256" key="1">
    <source>
        <dbReference type="SAM" id="MobiDB-lite"/>
    </source>
</evidence>
<name>A0A9Q3DB12_9BASI</name>
<keyword evidence="3" id="KW-1185">Reference proteome</keyword>
<sequence length="236" mass="26135">MGFKRQSNFSISSLTHFSTCNHTNYFPLPIEQNPPNPPQQDIPVPHMPCKQTPQQPTPGPSGTQWSEDLFCGKQQAIPFVILTFNSSELTLPPFVEPSQHNEPPIPGPSKCSKPQVPSHEDALNREPEPEEALTQSTGGTFCSPPPLSPSMENLTASSPQSYNEAWQEFTDLHPTLMIPQAIVYKSIRRILLEHRQLLHMIPFVEAPEISGGTKLPPWPCIGGLSKGGHHRDSPKI</sequence>
<feature type="compositionally biased region" description="Basic and acidic residues" evidence="1">
    <location>
        <begin position="118"/>
        <end position="127"/>
    </location>
</feature>
<dbReference type="AlphaFoldDB" id="A0A9Q3DB12"/>
<evidence type="ECO:0000313" key="2">
    <source>
        <dbReference type="EMBL" id="MBW0498772.1"/>
    </source>
</evidence>
<feature type="region of interest" description="Disordered" evidence="1">
    <location>
        <begin position="28"/>
        <end position="64"/>
    </location>
</feature>
<accession>A0A9Q3DB12</accession>
<dbReference type="Proteomes" id="UP000765509">
    <property type="component" value="Unassembled WGS sequence"/>
</dbReference>
<evidence type="ECO:0000313" key="3">
    <source>
        <dbReference type="Proteomes" id="UP000765509"/>
    </source>
</evidence>
<dbReference type="EMBL" id="AVOT02014893">
    <property type="protein sequence ID" value="MBW0498772.1"/>
    <property type="molecule type" value="Genomic_DNA"/>
</dbReference>
<gene>
    <name evidence="2" type="ORF">O181_038487</name>
</gene>
<comment type="caution">
    <text evidence="2">The sequence shown here is derived from an EMBL/GenBank/DDBJ whole genome shotgun (WGS) entry which is preliminary data.</text>
</comment>
<feature type="region of interest" description="Disordered" evidence="1">
    <location>
        <begin position="93"/>
        <end position="144"/>
    </location>
</feature>